<name>A0A9D1P006_9FIRM</name>
<reference evidence="11" key="1">
    <citation type="submission" date="2020-10" db="EMBL/GenBank/DDBJ databases">
        <authorList>
            <person name="Gilroy R."/>
        </authorList>
    </citation>
    <scope>NUCLEOTIDE SEQUENCE</scope>
    <source>
        <strain evidence="11">ChiBcec6-7307</strain>
    </source>
</reference>
<keyword evidence="7 9" id="KW-0472">Membrane</keyword>
<evidence type="ECO:0000313" key="12">
    <source>
        <dbReference type="Proteomes" id="UP000886889"/>
    </source>
</evidence>
<keyword evidence="1" id="KW-1003">Cell membrane</keyword>
<evidence type="ECO:0000313" key="11">
    <source>
        <dbReference type="EMBL" id="HIV23390.1"/>
    </source>
</evidence>
<keyword evidence="6 9" id="KW-1133">Transmembrane helix</keyword>
<dbReference type="Proteomes" id="UP000886889">
    <property type="component" value="Unassembled WGS sequence"/>
</dbReference>
<accession>A0A9D1P006</accession>
<comment type="caution">
    <text evidence="11">The sequence shown here is derived from an EMBL/GenBank/DDBJ whole genome shotgun (WGS) entry which is preliminary data.</text>
</comment>
<dbReference type="CDD" id="cd04187">
    <property type="entry name" value="DPM1_like_bac"/>
    <property type="match status" value="1"/>
</dbReference>
<dbReference type="AlphaFoldDB" id="A0A9D1P006"/>
<dbReference type="GO" id="GO:0005886">
    <property type="term" value="C:plasma membrane"/>
    <property type="evidence" value="ECO:0007669"/>
    <property type="project" value="TreeGrafter"/>
</dbReference>
<evidence type="ECO:0000256" key="1">
    <source>
        <dbReference type="ARBA" id="ARBA00022475"/>
    </source>
</evidence>
<protein>
    <submittedName>
        <fullName evidence="11">Glycosyltransferase family 2 protein</fullName>
    </submittedName>
</protein>
<feature type="region of interest" description="Disordered" evidence="8">
    <location>
        <begin position="311"/>
        <end position="330"/>
    </location>
</feature>
<evidence type="ECO:0000256" key="5">
    <source>
        <dbReference type="ARBA" id="ARBA00022985"/>
    </source>
</evidence>
<evidence type="ECO:0000256" key="7">
    <source>
        <dbReference type="ARBA" id="ARBA00023136"/>
    </source>
</evidence>
<keyword evidence="4 9" id="KW-0812">Transmembrane</keyword>
<feature type="transmembrane region" description="Helical" evidence="9">
    <location>
        <begin position="225"/>
        <end position="248"/>
    </location>
</feature>
<keyword evidence="2" id="KW-0328">Glycosyltransferase</keyword>
<evidence type="ECO:0000256" key="4">
    <source>
        <dbReference type="ARBA" id="ARBA00022692"/>
    </source>
</evidence>
<evidence type="ECO:0000256" key="6">
    <source>
        <dbReference type="ARBA" id="ARBA00022989"/>
    </source>
</evidence>
<dbReference type="EMBL" id="DVOS01000047">
    <property type="protein sequence ID" value="HIV23390.1"/>
    <property type="molecule type" value="Genomic_DNA"/>
</dbReference>
<sequence>MLVSVVIPCYNSELTIEKLVDMCMEEFKKWDGYECEMILVNDYSHDDTFGAIRRAAAKYPNVIGVNLSKNFGQHAAIMAGLHYVHGDLVVGMDDDLQNRPEQIRQFLDKAEEGYDVVFGVYKQRKFSAFKNFTGAVSQFLLFHLVDRPRDIEMSSFWLARRYVIDEIKNYQGNDAFIQLLFVRTTRNMVDVPVEHYKREEGKSNYTFWKGLKLFMSFMNYSTIPLQISTLFGVGFSLAGFIAAIVILIRKILDPGVQVGWSSLMCIILIVAGITFLMLGIIGEYVGKLIMTLNRSPLYVVRDTLNVEGEEKVQAGRHGEEKRQEKMDERG</sequence>
<reference evidence="11" key="2">
    <citation type="journal article" date="2021" name="PeerJ">
        <title>Extensive microbial diversity within the chicken gut microbiome revealed by metagenomics and culture.</title>
        <authorList>
            <person name="Gilroy R."/>
            <person name="Ravi A."/>
            <person name="Getino M."/>
            <person name="Pursley I."/>
            <person name="Horton D.L."/>
            <person name="Alikhan N.F."/>
            <person name="Baker D."/>
            <person name="Gharbi K."/>
            <person name="Hall N."/>
            <person name="Watson M."/>
            <person name="Adriaenssens E.M."/>
            <person name="Foster-Nyarko E."/>
            <person name="Jarju S."/>
            <person name="Secka A."/>
            <person name="Antonio M."/>
            <person name="Oren A."/>
            <person name="Chaudhuri R.R."/>
            <person name="La Ragione R."/>
            <person name="Hildebrand F."/>
            <person name="Pallen M.J."/>
        </authorList>
    </citation>
    <scope>NUCLEOTIDE SEQUENCE</scope>
    <source>
        <strain evidence="11">ChiBcec6-7307</strain>
    </source>
</reference>
<evidence type="ECO:0000256" key="2">
    <source>
        <dbReference type="ARBA" id="ARBA00022676"/>
    </source>
</evidence>
<organism evidence="11 12">
    <name type="scientific">Candidatus Merdiplasma excrementigallinarum</name>
    <dbReference type="NCBI Taxonomy" id="2840864"/>
    <lineage>
        <taxon>Bacteria</taxon>
        <taxon>Bacillati</taxon>
        <taxon>Bacillota</taxon>
        <taxon>Clostridia</taxon>
        <taxon>Lachnospirales</taxon>
        <taxon>Lachnospiraceae</taxon>
        <taxon>Lachnospiraceae incertae sedis</taxon>
        <taxon>Candidatus Merdiplasma</taxon>
    </lineage>
</organism>
<proteinExistence type="predicted"/>
<evidence type="ECO:0000259" key="10">
    <source>
        <dbReference type="Pfam" id="PF00535"/>
    </source>
</evidence>
<dbReference type="InterPro" id="IPR050256">
    <property type="entry name" value="Glycosyltransferase_2"/>
</dbReference>
<evidence type="ECO:0000256" key="3">
    <source>
        <dbReference type="ARBA" id="ARBA00022679"/>
    </source>
</evidence>
<dbReference type="PANTHER" id="PTHR48090:SF3">
    <property type="entry name" value="UNDECAPRENYL-PHOSPHATE 4-DEOXY-4-FORMAMIDO-L-ARABINOSE TRANSFERASE"/>
    <property type="match status" value="1"/>
</dbReference>
<dbReference type="GO" id="GO:0009103">
    <property type="term" value="P:lipopolysaccharide biosynthetic process"/>
    <property type="evidence" value="ECO:0007669"/>
    <property type="project" value="UniProtKB-KW"/>
</dbReference>
<dbReference type="PANTHER" id="PTHR48090">
    <property type="entry name" value="UNDECAPRENYL-PHOSPHATE 4-DEOXY-4-FORMAMIDO-L-ARABINOSE TRANSFERASE-RELATED"/>
    <property type="match status" value="1"/>
</dbReference>
<keyword evidence="5" id="KW-0448">Lipopolysaccharide biosynthesis</keyword>
<dbReference type="Pfam" id="PF00535">
    <property type="entry name" value="Glycos_transf_2"/>
    <property type="match status" value="1"/>
</dbReference>
<feature type="transmembrane region" description="Helical" evidence="9">
    <location>
        <begin position="260"/>
        <end position="285"/>
    </location>
</feature>
<dbReference type="GO" id="GO:0099621">
    <property type="term" value="F:undecaprenyl-phosphate 4-deoxy-4-formamido-L-arabinose transferase activity"/>
    <property type="evidence" value="ECO:0007669"/>
    <property type="project" value="TreeGrafter"/>
</dbReference>
<dbReference type="SUPFAM" id="SSF53448">
    <property type="entry name" value="Nucleotide-diphospho-sugar transferases"/>
    <property type="match status" value="1"/>
</dbReference>
<dbReference type="Gene3D" id="3.90.550.10">
    <property type="entry name" value="Spore Coat Polysaccharide Biosynthesis Protein SpsA, Chain A"/>
    <property type="match status" value="1"/>
</dbReference>
<dbReference type="InterPro" id="IPR001173">
    <property type="entry name" value="Glyco_trans_2-like"/>
</dbReference>
<dbReference type="InterPro" id="IPR029044">
    <property type="entry name" value="Nucleotide-diphossugar_trans"/>
</dbReference>
<feature type="domain" description="Glycosyltransferase 2-like" evidence="10">
    <location>
        <begin position="4"/>
        <end position="167"/>
    </location>
</feature>
<evidence type="ECO:0000256" key="8">
    <source>
        <dbReference type="SAM" id="MobiDB-lite"/>
    </source>
</evidence>
<evidence type="ECO:0000256" key="9">
    <source>
        <dbReference type="SAM" id="Phobius"/>
    </source>
</evidence>
<keyword evidence="3" id="KW-0808">Transferase</keyword>
<gene>
    <name evidence="11" type="ORF">IAC80_05575</name>
</gene>